<dbReference type="EMBL" id="CP144745">
    <property type="protein sequence ID" value="WVZ53550.1"/>
    <property type="molecule type" value="Genomic_DNA"/>
</dbReference>
<dbReference type="EMBL" id="CP144745">
    <property type="protein sequence ID" value="WVZ53553.1"/>
    <property type="molecule type" value="Genomic_DNA"/>
</dbReference>
<dbReference type="Proteomes" id="UP001341281">
    <property type="component" value="Chromosome 01"/>
</dbReference>
<evidence type="ECO:0000313" key="9">
    <source>
        <dbReference type="Proteomes" id="UP001341281"/>
    </source>
</evidence>
<gene>
    <name evidence="8" type="ORF">U9M48_004476</name>
</gene>
<proteinExistence type="predicted"/>
<organism evidence="8 9">
    <name type="scientific">Paspalum notatum var. saurae</name>
    <dbReference type="NCBI Taxonomy" id="547442"/>
    <lineage>
        <taxon>Eukaryota</taxon>
        <taxon>Viridiplantae</taxon>
        <taxon>Streptophyta</taxon>
        <taxon>Embryophyta</taxon>
        <taxon>Tracheophyta</taxon>
        <taxon>Spermatophyta</taxon>
        <taxon>Magnoliopsida</taxon>
        <taxon>Liliopsida</taxon>
        <taxon>Poales</taxon>
        <taxon>Poaceae</taxon>
        <taxon>PACMAD clade</taxon>
        <taxon>Panicoideae</taxon>
        <taxon>Andropogonodae</taxon>
        <taxon>Paspaleae</taxon>
        <taxon>Paspalinae</taxon>
        <taxon>Paspalum</taxon>
    </lineage>
</organism>
<evidence type="ECO:0000256" key="5">
    <source>
        <dbReference type="ARBA" id="ARBA00022989"/>
    </source>
</evidence>
<feature type="binding site" evidence="7">
    <location>
        <position position="48"/>
    </location>
    <ligand>
        <name>UDP-alpha-D-glucose</name>
        <dbReference type="ChEBI" id="CHEBI:58885"/>
    </ligand>
</feature>
<accession>A0AAQ3SLB9</accession>
<keyword evidence="5" id="KW-1133">Transmembrane helix</keyword>
<keyword evidence="2" id="KW-0328">Glycosyltransferase</keyword>
<name>A0AAQ3SLB9_PASNO</name>
<dbReference type="Pfam" id="PF03552">
    <property type="entry name" value="Cellulose_synt"/>
    <property type="match status" value="1"/>
</dbReference>
<evidence type="ECO:0000256" key="6">
    <source>
        <dbReference type="ARBA" id="ARBA00023136"/>
    </source>
</evidence>
<dbReference type="GO" id="GO:0030244">
    <property type="term" value="P:cellulose biosynthetic process"/>
    <property type="evidence" value="ECO:0007669"/>
    <property type="project" value="InterPro"/>
</dbReference>
<comment type="subcellular location">
    <subcellularLocation>
        <location evidence="1">Endomembrane system</location>
    </subcellularLocation>
</comment>
<evidence type="ECO:0000256" key="3">
    <source>
        <dbReference type="ARBA" id="ARBA00022679"/>
    </source>
</evidence>
<evidence type="ECO:0000313" key="8">
    <source>
        <dbReference type="EMBL" id="WVZ53553.1"/>
    </source>
</evidence>
<dbReference type="GO" id="GO:0012505">
    <property type="term" value="C:endomembrane system"/>
    <property type="evidence" value="ECO:0007669"/>
    <property type="project" value="UniProtKB-SubCell"/>
</dbReference>
<dbReference type="GO" id="GO:0016020">
    <property type="term" value="C:membrane"/>
    <property type="evidence" value="ECO:0007669"/>
    <property type="project" value="InterPro"/>
</dbReference>
<evidence type="ECO:0000256" key="2">
    <source>
        <dbReference type="ARBA" id="ARBA00022676"/>
    </source>
</evidence>
<dbReference type="AlphaFoldDB" id="A0AAQ3SLB9"/>
<protein>
    <submittedName>
        <fullName evidence="8">Uncharacterized protein</fullName>
    </submittedName>
</protein>
<dbReference type="GO" id="GO:0016760">
    <property type="term" value="F:cellulose synthase (UDP-forming) activity"/>
    <property type="evidence" value="ECO:0007669"/>
    <property type="project" value="InterPro"/>
</dbReference>
<keyword evidence="9" id="KW-1185">Reference proteome</keyword>
<evidence type="ECO:0000256" key="4">
    <source>
        <dbReference type="ARBA" id="ARBA00022692"/>
    </source>
</evidence>
<keyword evidence="6" id="KW-0472">Membrane</keyword>
<reference evidence="8 9" key="1">
    <citation type="submission" date="2024-02" db="EMBL/GenBank/DDBJ databases">
        <title>High-quality chromosome-scale genome assembly of Pensacola bahiagrass (Paspalum notatum Flugge var. saurae).</title>
        <authorList>
            <person name="Vega J.M."/>
            <person name="Podio M."/>
            <person name="Orjuela J."/>
            <person name="Siena L.A."/>
            <person name="Pessino S.C."/>
            <person name="Combes M.C."/>
            <person name="Mariac C."/>
            <person name="Albertini E."/>
            <person name="Pupilli F."/>
            <person name="Ortiz J.P.A."/>
            <person name="Leblanc O."/>
        </authorList>
    </citation>
    <scope>NUCLEOTIDE SEQUENCE [LARGE SCALE GENOMIC DNA]</scope>
    <source>
        <strain evidence="8">R1</strain>
        <tissue evidence="8">Leaf</tissue>
    </source>
</reference>
<evidence type="ECO:0000256" key="1">
    <source>
        <dbReference type="ARBA" id="ARBA00004308"/>
    </source>
</evidence>
<evidence type="ECO:0000256" key="7">
    <source>
        <dbReference type="PIRSR" id="PIRSR605150-2"/>
    </source>
</evidence>
<keyword evidence="4" id="KW-0812">Transmembrane</keyword>
<keyword evidence="3" id="KW-0808">Transferase</keyword>
<dbReference type="InterPro" id="IPR005150">
    <property type="entry name" value="Cellulose_synth"/>
</dbReference>
<sequence>MAIDWPRMMPKEATEDIKSSVRWIITANTIFSIFYVNYPVDKVYVSDDGSALLTFESLSDKLRRRCQSTVGLFQRGFHLHRFTK</sequence>